<dbReference type="Proteomes" id="UP000655443">
    <property type="component" value="Unassembled WGS sequence"/>
</dbReference>
<evidence type="ECO:0000313" key="1">
    <source>
        <dbReference type="EMBL" id="GHE12324.1"/>
    </source>
</evidence>
<organism evidence="1 2">
    <name type="scientific">Streptomyces alanosinicus</name>
    <dbReference type="NCBI Taxonomy" id="68171"/>
    <lineage>
        <taxon>Bacteria</taxon>
        <taxon>Bacillati</taxon>
        <taxon>Actinomycetota</taxon>
        <taxon>Actinomycetes</taxon>
        <taxon>Kitasatosporales</taxon>
        <taxon>Streptomycetaceae</taxon>
        <taxon>Streptomyces</taxon>
    </lineage>
</organism>
<protein>
    <submittedName>
        <fullName evidence="1">Uncharacterized protein</fullName>
    </submittedName>
</protein>
<reference evidence="1" key="1">
    <citation type="journal article" date="2014" name="Int. J. Syst. Evol. Microbiol.">
        <title>Complete genome sequence of Corynebacterium casei LMG S-19264T (=DSM 44701T), isolated from a smear-ripened cheese.</title>
        <authorList>
            <consortium name="US DOE Joint Genome Institute (JGI-PGF)"/>
            <person name="Walter F."/>
            <person name="Albersmeier A."/>
            <person name="Kalinowski J."/>
            <person name="Ruckert C."/>
        </authorList>
    </citation>
    <scope>NUCLEOTIDE SEQUENCE</scope>
    <source>
        <strain evidence="1">JCM 4714</strain>
    </source>
</reference>
<dbReference type="EMBL" id="BMVG01000033">
    <property type="protein sequence ID" value="GHE12324.1"/>
    <property type="molecule type" value="Genomic_DNA"/>
</dbReference>
<name>A0A918YQ31_9ACTN</name>
<gene>
    <name evidence="1" type="ORF">GCM10010339_75210</name>
</gene>
<reference evidence="1" key="2">
    <citation type="submission" date="2020-09" db="EMBL/GenBank/DDBJ databases">
        <authorList>
            <person name="Sun Q."/>
            <person name="Ohkuma M."/>
        </authorList>
    </citation>
    <scope>NUCLEOTIDE SEQUENCE</scope>
    <source>
        <strain evidence="1">JCM 4714</strain>
    </source>
</reference>
<dbReference type="AlphaFoldDB" id="A0A918YQ31"/>
<accession>A0A918YQ31</accession>
<keyword evidence="2" id="KW-1185">Reference proteome</keyword>
<proteinExistence type="predicted"/>
<evidence type="ECO:0000313" key="2">
    <source>
        <dbReference type="Proteomes" id="UP000655443"/>
    </source>
</evidence>
<sequence>MTFALVLAFARMLTELHVAFSFQTEAADADPALSPSAPTARAEAHRTATSDFFRIVVIPIDYRPRLSPWTDTTAW</sequence>
<comment type="caution">
    <text evidence="1">The sequence shown here is derived from an EMBL/GenBank/DDBJ whole genome shotgun (WGS) entry which is preliminary data.</text>
</comment>